<sequence>MKKQLYAAAAVATLLAPHVVQAQQAAPSTGVQQPDAQLKAELNSLYQKVKELSDYAVTEAKLAYYKQQVGAAYFTALAKGENPTTVKTQLEAATKKPLATFKAEVEEDYAKARANLIFGVKSVLPPKLAEEFNNFASNSSKTIMELQAFGKQLIAKQEEEAKLAEAKKQAIAEIGQMNELPNAIKNQYYTKVNNATTMEAIEMVKQEAAQDVATRKQIAAKKAEAEKILKSKNDLDVGERSDYLTRLENAGTESEIDSILKEAEATAAANKVVFDKRQSVSDTIEKLRYLPKEQKVDFKGRLEHLQTVNQLEAVLQKAKKANVQALKDEEKSNT</sequence>
<feature type="signal peptide" evidence="2">
    <location>
        <begin position="1"/>
        <end position="22"/>
    </location>
</feature>
<comment type="caution">
    <text evidence="4">The sequence shown here is derived from an EMBL/GenBank/DDBJ whole genome shotgun (WGS) entry which is preliminary data.</text>
</comment>
<name>A0A1Q8EAJ2_9STRE</name>
<evidence type="ECO:0000313" key="4">
    <source>
        <dbReference type="EMBL" id="OLF48804.1"/>
    </source>
</evidence>
<dbReference type="Pfam" id="PF01468">
    <property type="entry name" value="GA"/>
    <property type="match status" value="3"/>
</dbReference>
<keyword evidence="5" id="KW-1185">Reference proteome</keyword>
<evidence type="ECO:0000313" key="5">
    <source>
        <dbReference type="Proteomes" id="UP000186890"/>
    </source>
</evidence>
<dbReference type="OrthoDB" id="2224532at2"/>
<evidence type="ECO:0000256" key="2">
    <source>
        <dbReference type="SAM" id="SignalP"/>
    </source>
</evidence>
<keyword evidence="2" id="KW-0732">Signal</keyword>
<evidence type="ECO:0000256" key="1">
    <source>
        <dbReference type="SAM" id="Coils"/>
    </source>
</evidence>
<accession>A0A1Q8EAJ2</accession>
<reference evidence="5" key="1">
    <citation type="submission" date="2016-12" db="EMBL/GenBank/DDBJ databases">
        <authorList>
            <person name="Gulvik C.A."/>
        </authorList>
    </citation>
    <scope>NUCLEOTIDE SEQUENCE [LARGE SCALE GENOMIC DNA]</scope>
    <source>
        <strain evidence="5">NED12-00049-6B</strain>
    </source>
</reference>
<dbReference type="EMBL" id="MSJM01000001">
    <property type="protein sequence ID" value="OLF48804.1"/>
    <property type="molecule type" value="Genomic_DNA"/>
</dbReference>
<dbReference type="InterPro" id="IPR002988">
    <property type="entry name" value="GA_module"/>
</dbReference>
<feature type="chain" id="PRO_5038534062" description="Protein G-related albumin-binding (GA) module domain-containing protein" evidence="2">
    <location>
        <begin position="23"/>
        <end position="334"/>
    </location>
</feature>
<dbReference type="InterPro" id="IPR009063">
    <property type="entry name" value="Ig/albumin-bd_sf"/>
</dbReference>
<evidence type="ECO:0000259" key="3">
    <source>
        <dbReference type="Pfam" id="PF01468"/>
    </source>
</evidence>
<proteinExistence type="predicted"/>
<keyword evidence="1" id="KW-0175">Coiled coil</keyword>
<dbReference type="AlphaFoldDB" id="A0A1Q8EAJ2"/>
<gene>
    <name evidence="4" type="ORF">BU202_00495</name>
</gene>
<protein>
    <recommendedName>
        <fullName evidence="3">Protein G-related albumin-binding (GA) module domain-containing protein</fullName>
    </recommendedName>
</protein>
<organism evidence="4 5">
    <name type="scientific">Streptococcus cuniculi</name>
    <dbReference type="NCBI Taxonomy" id="1432788"/>
    <lineage>
        <taxon>Bacteria</taxon>
        <taxon>Bacillati</taxon>
        <taxon>Bacillota</taxon>
        <taxon>Bacilli</taxon>
        <taxon>Lactobacillales</taxon>
        <taxon>Streptococcaceae</taxon>
        <taxon>Streptococcus</taxon>
    </lineage>
</organism>
<feature type="coiled-coil region" evidence="1">
    <location>
        <begin position="301"/>
        <end position="328"/>
    </location>
</feature>
<dbReference type="Proteomes" id="UP000186890">
    <property type="component" value="Unassembled WGS sequence"/>
</dbReference>
<feature type="domain" description="Protein G-related albumin-binding (GA) module" evidence="3">
    <location>
        <begin position="160"/>
        <end position="209"/>
    </location>
</feature>
<feature type="domain" description="Protein G-related albumin-binding (GA) module" evidence="3">
    <location>
        <begin position="219"/>
        <end position="268"/>
    </location>
</feature>
<feature type="domain" description="Protein G-related albumin-binding (GA) module" evidence="3">
    <location>
        <begin position="276"/>
        <end position="322"/>
    </location>
</feature>
<dbReference type="RefSeq" id="WP_075103850.1">
    <property type="nucleotide sequence ID" value="NZ_MSJM01000001.1"/>
</dbReference>
<dbReference type="Gene3D" id="1.20.5.420">
    <property type="entry name" value="Immunoglobulin FC, subunit C"/>
    <property type="match status" value="1"/>
</dbReference>
<dbReference type="SUPFAM" id="SSF46997">
    <property type="entry name" value="Bacterial immunoglobulin/albumin-binding domains"/>
    <property type="match status" value="1"/>
</dbReference>